<evidence type="ECO:0000256" key="2">
    <source>
        <dbReference type="ARBA" id="ARBA00001946"/>
    </source>
</evidence>
<dbReference type="CDD" id="cd00739">
    <property type="entry name" value="DHPS"/>
    <property type="match status" value="1"/>
</dbReference>
<evidence type="ECO:0000313" key="14">
    <source>
        <dbReference type="EMBL" id="QDG49828.1"/>
    </source>
</evidence>
<dbReference type="AlphaFoldDB" id="A0A4Y6PNE3"/>
<dbReference type="PROSITE" id="PS00792">
    <property type="entry name" value="DHPS_1"/>
    <property type="match status" value="1"/>
</dbReference>
<dbReference type="PROSITE" id="PS50972">
    <property type="entry name" value="PTERIN_BINDING"/>
    <property type="match status" value="1"/>
</dbReference>
<dbReference type="InterPro" id="IPR006390">
    <property type="entry name" value="DHP_synth_dom"/>
</dbReference>
<dbReference type="Pfam" id="PF00809">
    <property type="entry name" value="Pterin_bind"/>
    <property type="match status" value="1"/>
</dbReference>
<evidence type="ECO:0000256" key="8">
    <source>
        <dbReference type="ARBA" id="ARBA00022723"/>
    </source>
</evidence>
<dbReference type="GO" id="GO:0046872">
    <property type="term" value="F:metal ion binding"/>
    <property type="evidence" value="ECO:0007669"/>
    <property type="project" value="UniProtKB-KW"/>
</dbReference>
<dbReference type="PROSITE" id="PS00793">
    <property type="entry name" value="DHPS_2"/>
    <property type="match status" value="1"/>
</dbReference>
<dbReference type="Gene3D" id="3.20.20.20">
    <property type="entry name" value="Dihydropteroate synthase-like"/>
    <property type="match status" value="1"/>
</dbReference>
<dbReference type="SUPFAM" id="SSF51717">
    <property type="entry name" value="Dihydropteroate synthetase-like"/>
    <property type="match status" value="1"/>
</dbReference>
<dbReference type="OrthoDB" id="9811744at2"/>
<dbReference type="EC" id="2.5.1.15" evidence="5 12"/>
<keyword evidence="10 12" id="KW-0289">Folate biosynthesis</keyword>
<keyword evidence="7 12" id="KW-0808">Transferase</keyword>
<dbReference type="InterPro" id="IPR000489">
    <property type="entry name" value="Pterin-binding_dom"/>
</dbReference>
<keyword evidence="15" id="KW-1185">Reference proteome</keyword>
<protein>
    <recommendedName>
        <fullName evidence="6 12">Dihydropteroate synthase</fullName>
        <shortName evidence="12">DHPS</shortName>
        <ecNumber evidence="5 12">2.5.1.15</ecNumber>
    </recommendedName>
    <alternativeName>
        <fullName evidence="11 12">Dihydropteroate pyrophosphorylase</fullName>
    </alternativeName>
</protein>
<dbReference type="FunFam" id="3.20.20.20:FF:000006">
    <property type="entry name" value="Dihydropteroate synthase"/>
    <property type="match status" value="1"/>
</dbReference>
<evidence type="ECO:0000256" key="12">
    <source>
        <dbReference type="RuleBase" id="RU361205"/>
    </source>
</evidence>
<evidence type="ECO:0000256" key="6">
    <source>
        <dbReference type="ARBA" id="ARBA00016919"/>
    </source>
</evidence>
<evidence type="ECO:0000256" key="4">
    <source>
        <dbReference type="ARBA" id="ARBA00009503"/>
    </source>
</evidence>
<feature type="domain" description="Pterin-binding" evidence="13">
    <location>
        <begin position="29"/>
        <end position="282"/>
    </location>
</feature>
<dbReference type="InterPro" id="IPR011005">
    <property type="entry name" value="Dihydropteroate_synth-like_sf"/>
</dbReference>
<comment type="pathway">
    <text evidence="3 12">Cofactor biosynthesis; tetrahydrofolate biosynthesis; 7,8-dihydrofolate from 2-amino-4-hydroxy-6-hydroxymethyl-7,8-dihydropteridine diphosphate and 4-aminobenzoate: step 1/2.</text>
</comment>
<accession>A0A5B8Y5J7</accession>
<keyword evidence="9 12" id="KW-0460">Magnesium</keyword>
<reference evidence="14 15" key="1">
    <citation type="submission" date="2019-06" db="EMBL/GenBank/DDBJ databases">
        <title>Persicimonas caeni gen. nov., sp. nov., a predatory bacterium isolated from solar saltern.</title>
        <authorList>
            <person name="Wang S."/>
        </authorList>
    </citation>
    <scope>NUCLEOTIDE SEQUENCE [LARGE SCALE GENOMIC DNA]</scope>
    <source>
        <strain evidence="14 15">YN101</strain>
    </source>
</reference>
<name>A0A4Y6PNE3_PERCE</name>
<proteinExistence type="inferred from homology"/>
<dbReference type="GO" id="GO:0005829">
    <property type="term" value="C:cytosol"/>
    <property type="evidence" value="ECO:0007669"/>
    <property type="project" value="TreeGrafter"/>
</dbReference>
<organism evidence="14 15">
    <name type="scientific">Persicimonas caeni</name>
    <dbReference type="NCBI Taxonomy" id="2292766"/>
    <lineage>
        <taxon>Bacteria</taxon>
        <taxon>Deltaproteobacteria</taxon>
        <taxon>Bradymonadales</taxon>
        <taxon>Bradymonadaceae</taxon>
        <taxon>Persicimonas</taxon>
    </lineage>
</organism>
<dbReference type="NCBIfam" id="TIGR01496">
    <property type="entry name" value="DHPS"/>
    <property type="match status" value="1"/>
</dbReference>
<evidence type="ECO:0000256" key="5">
    <source>
        <dbReference type="ARBA" id="ARBA00012458"/>
    </source>
</evidence>
<dbReference type="Proteomes" id="UP000315995">
    <property type="component" value="Chromosome"/>
</dbReference>
<dbReference type="GO" id="GO:0046656">
    <property type="term" value="P:folic acid biosynthetic process"/>
    <property type="evidence" value="ECO:0007669"/>
    <property type="project" value="UniProtKB-KW"/>
</dbReference>
<keyword evidence="8 12" id="KW-0479">Metal-binding</keyword>
<dbReference type="GO" id="GO:0004156">
    <property type="term" value="F:dihydropteroate synthase activity"/>
    <property type="evidence" value="ECO:0007669"/>
    <property type="project" value="UniProtKB-EC"/>
</dbReference>
<evidence type="ECO:0000313" key="15">
    <source>
        <dbReference type="Proteomes" id="UP000315995"/>
    </source>
</evidence>
<dbReference type="InterPro" id="IPR045031">
    <property type="entry name" value="DHP_synth-like"/>
</dbReference>
<comment type="similarity">
    <text evidence="4 12">Belongs to the DHPS family.</text>
</comment>
<comment type="cofactor">
    <cofactor evidence="2 12">
        <name>Mg(2+)</name>
        <dbReference type="ChEBI" id="CHEBI:18420"/>
    </cofactor>
</comment>
<sequence length="290" mass="30860">MSFYATPTSRPALPSVKVGDRTLAFGGRFYVMGVLNVTPDSFSDGGQFYAAEDAIARGVAMWEAGADIIDVGGESTRPGADPVPADEELARVVPVIEALAERTDAVLSIDTYKAAVARAACEAGAGIINDISGLGFDEGMAQAVADTGTALVLMHTRGTPKTMQKDIDYDDVVEDIRDYFAERLALARQAGIADDQVILDPGIGFGKTVEQNYRLIRDLHRFFDLGCPLLLGTSRKSFIGKVLDKPADERVWGTAATVACGLYAGADIVRVHDVAEMVDVVRITQAIAAD</sequence>
<dbReference type="PANTHER" id="PTHR20941:SF1">
    <property type="entry name" value="FOLIC ACID SYNTHESIS PROTEIN FOL1"/>
    <property type="match status" value="1"/>
</dbReference>
<dbReference type="UniPathway" id="UPA00077">
    <property type="reaction ID" value="UER00156"/>
</dbReference>
<comment type="catalytic activity">
    <reaction evidence="1">
        <text>(7,8-dihydropterin-6-yl)methyl diphosphate + 4-aminobenzoate = 7,8-dihydropteroate + diphosphate</text>
        <dbReference type="Rhea" id="RHEA:19949"/>
        <dbReference type="ChEBI" id="CHEBI:17836"/>
        <dbReference type="ChEBI" id="CHEBI:17839"/>
        <dbReference type="ChEBI" id="CHEBI:33019"/>
        <dbReference type="ChEBI" id="CHEBI:72950"/>
        <dbReference type="EC" id="2.5.1.15"/>
    </reaction>
</comment>
<evidence type="ECO:0000259" key="13">
    <source>
        <dbReference type="PROSITE" id="PS50972"/>
    </source>
</evidence>
<dbReference type="PANTHER" id="PTHR20941">
    <property type="entry name" value="FOLATE SYNTHESIS PROTEINS"/>
    <property type="match status" value="1"/>
</dbReference>
<evidence type="ECO:0000256" key="1">
    <source>
        <dbReference type="ARBA" id="ARBA00000012"/>
    </source>
</evidence>
<dbReference type="GO" id="GO:0046654">
    <property type="term" value="P:tetrahydrofolate biosynthetic process"/>
    <property type="evidence" value="ECO:0007669"/>
    <property type="project" value="UniProtKB-UniPathway"/>
</dbReference>
<gene>
    <name evidence="14" type="primary">folP</name>
    <name evidence="14" type="ORF">FIV42_03460</name>
</gene>
<evidence type="ECO:0000256" key="3">
    <source>
        <dbReference type="ARBA" id="ARBA00004763"/>
    </source>
</evidence>
<dbReference type="EMBL" id="CP041186">
    <property type="protein sequence ID" value="QDG49828.1"/>
    <property type="molecule type" value="Genomic_DNA"/>
</dbReference>
<accession>A0A4Y6PNE3</accession>
<dbReference type="RefSeq" id="WP_141196325.1">
    <property type="nucleotide sequence ID" value="NZ_CP041186.1"/>
</dbReference>
<evidence type="ECO:0000256" key="11">
    <source>
        <dbReference type="ARBA" id="ARBA00030193"/>
    </source>
</evidence>
<evidence type="ECO:0000256" key="10">
    <source>
        <dbReference type="ARBA" id="ARBA00022909"/>
    </source>
</evidence>
<comment type="function">
    <text evidence="12">Catalyzes the condensation of para-aminobenzoate (pABA) with 6-hydroxymethyl-7,8-dihydropterin diphosphate (DHPt-PP) to form 7,8-dihydropteroate (H2Pte), the immediate precursor of folate derivatives.</text>
</comment>
<evidence type="ECO:0000256" key="7">
    <source>
        <dbReference type="ARBA" id="ARBA00022679"/>
    </source>
</evidence>
<evidence type="ECO:0000256" key="9">
    <source>
        <dbReference type="ARBA" id="ARBA00022842"/>
    </source>
</evidence>